<dbReference type="PROSITE" id="PS51873">
    <property type="entry name" value="TRIAD"/>
    <property type="match status" value="1"/>
</dbReference>
<proteinExistence type="predicted"/>
<dbReference type="InterPro" id="IPR044066">
    <property type="entry name" value="TRIAD_supradom"/>
</dbReference>
<dbReference type="PANTHER" id="PTHR11685">
    <property type="entry name" value="RBR FAMILY RING FINGER AND IBR DOMAIN-CONTAINING"/>
    <property type="match status" value="1"/>
</dbReference>
<keyword evidence="5" id="KW-0677">Repeat</keyword>
<dbReference type="InterPro" id="IPR013083">
    <property type="entry name" value="Znf_RING/FYVE/PHD"/>
</dbReference>
<dbReference type="GO" id="GO:0008270">
    <property type="term" value="F:zinc ion binding"/>
    <property type="evidence" value="ECO:0007669"/>
    <property type="project" value="UniProtKB-KW"/>
</dbReference>
<feature type="domain" description="RING-type" evidence="10">
    <location>
        <begin position="142"/>
        <end position="334"/>
    </location>
</feature>
<dbReference type="InterPro" id="IPR017907">
    <property type="entry name" value="Znf_RING_CS"/>
</dbReference>
<evidence type="ECO:0000256" key="6">
    <source>
        <dbReference type="ARBA" id="ARBA00022771"/>
    </source>
</evidence>
<comment type="catalytic activity">
    <reaction evidence="1">
        <text>[E2 ubiquitin-conjugating enzyme]-S-ubiquitinyl-L-cysteine + [acceptor protein]-L-lysine = [E2 ubiquitin-conjugating enzyme]-L-cysteine + [acceptor protein]-N(6)-ubiquitinyl-L-lysine.</text>
        <dbReference type="EC" id="2.3.2.31"/>
    </reaction>
</comment>
<dbReference type="Pfam" id="PF22191">
    <property type="entry name" value="IBR_1"/>
    <property type="match status" value="1"/>
</dbReference>
<dbReference type="Proteomes" id="UP000321518">
    <property type="component" value="Unassembled WGS sequence"/>
</dbReference>
<dbReference type="GO" id="GO:0061630">
    <property type="term" value="F:ubiquitin protein ligase activity"/>
    <property type="evidence" value="ECO:0007669"/>
    <property type="project" value="UniProtKB-EC"/>
</dbReference>
<feature type="region of interest" description="Disordered" evidence="9">
    <location>
        <begin position="98"/>
        <end position="138"/>
    </location>
</feature>
<dbReference type="InterPro" id="IPR031127">
    <property type="entry name" value="E3_UB_ligase_RBR"/>
</dbReference>
<gene>
    <name evidence="11" type="ORF">Rt10032_c02g1010</name>
</gene>
<evidence type="ECO:0000256" key="4">
    <source>
        <dbReference type="ARBA" id="ARBA00022723"/>
    </source>
</evidence>
<keyword evidence="8" id="KW-0862">Zinc</keyword>
<dbReference type="AlphaFoldDB" id="A0A511K9E6"/>
<keyword evidence="6" id="KW-0863">Zinc-finger</keyword>
<protein>
    <recommendedName>
        <fullName evidence="2">RBR-type E3 ubiquitin transferase</fullName>
        <ecNumber evidence="2">2.3.2.31</ecNumber>
    </recommendedName>
</protein>
<dbReference type="GO" id="GO:0016567">
    <property type="term" value="P:protein ubiquitination"/>
    <property type="evidence" value="ECO:0007669"/>
    <property type="project" value="InterPro"/>
</dbReference>
<name>A0A511K9E6_RHOTO</name>
<dbReference type="PROSITE" id="PS00518">
    <property type="entry name" value="ZF_RING_1"/>
    <property type="match status" value="1"/>
</dbReference>
<reference evidence="11 12" key="1">
    <citation type="submission" date="2019-07" db="EMBL/GenBank/DDBJ databases">
        <title>Rhodotorula toruloides NBRC10032 genome sequencing.</title>
        <authorList>
            <person name="Shida Y."/>
            <person name="Takaku H."/>
            <person name="Ogasawara W."/>
            <person name="Mori K."/>
        </authorList>
    </citation>
    <scope>NUCLEOTIDE SEQUENCE [LARGE SCALE GENOMIC DNA]</scope>
    <source>
        <strain evidence="11 12">NBRC10032</strain>
    </source>
</reference>
<evidence type="ECO:0000313" key="12">
    <source>
        <dbReference type="Proteomes" id="UP000321518"/>
    </source>
</evidence>
<keyword evidence="4" id="KW-0479">Metal-binding</keyword>
<dbReference type="InterPro" id="IPR002867">
    <property type="entry name" value="IBR_dom"/>
</dbReference>
<dbReference type="EMBL" id="BJWK01000002">
    <property type="protein sequence ID" value="GEM06993.1"/>
    <property type="molecule type" value="Genomic_DNA"/>
</dbReference>
<comment type="caution">
    <text evidence="11">The sequence shown here is derived from an EMBL/GenBank/DDBJ whole genome shotgun (WGS) entry which is preliminary data.</text>
</comment>
<feature type="compositionally biased region" description="Polar residues" evidence="9">
    <location>
        <begin position="110"/>
        <end position="138"/>
    </location>
</feature>
<dbReference type="SMART" id="SM00647">
    <property type="entry name" value="IBR"/>
    <property type="match status" value="2"/>
</dbReference>
<evidence type="ECO:0000256" key="7">
    <source>
        <dbReference type="ARBA" id="ARBA00022786"/>
    </source>
</evidence>
<keyword evidence="3" id="KW-0808">Transferase</keyword>
<dbReference type="SUPFAM" id="SSF57850">
    <property type="entry name" value="RING/U-box"/>
    <property type="match status" value="2"/>
</dbReference>
<evidence type="ECO:0000256" key="2">
    <source>
        <dbReference type="ARBA" id="ARBA00012251"/>
    </source>
</evidence>
<evidence type="ECO:0000256" key="5">
    <source>
        <dbReference type="ARBA" id="ARBA00022737"/>
    </source>
</evidence>
<dbReference type="CDD" id="cd22584">
    <property type="entry name" value="Rcat_RBR_unk"/>
    <property type="match status" value="1"/>
</dbReference>
<dbReference type="Pfam" id="PF01485">
    <property type="entry name" value="IBR"/>
    <property type="match status" value="1"/>
</dbReference>
<dbReference type="EC" id="2.3.2.31" evidence="2"/>
<evidence type="ECO:0000259" key="10">
    <source>
        <dbReference type="PROSITE" id="PS51873"/>
    </source>
</evidence>
<dbReference type="OrthoDB" id="9977870at2759"/>
<evidence type="ECO:0000256" key="9">
    <source>
        <dbReference type="SAM" id="MobiDB-lite"/>
    </source>
</evidence>
<evidence type="ECO:0000256" key="1">
    <source>
        <dbReference type="ARBA" id="ARBA00001798"/>
    </source>
</evidence>
<evidence type="ECO:0000313" key="11">
    <source>
        <dbReference type="EMBL" id="GEM06993.1"/>
    </source>
</evidence>
<accession>A0A511K9E6</accession>
<dbReference type="Gene3D" id="3.30.40.10">
    <property type="entry name" value="Zinc/RING finger domain, C3HC4 (zinc finger)"/>
    <property type="match status" value="1"/>
</dbReference>
<organism evidence="11 12">
    <name type="scientific">Rhodotorula toruloides</name>
    <name type="common">Yeast</name>
    <name type="synonym">Rhodosporidium toruloides</name>
    <dbReference type="NCBI Taxonomy" id="5286"/>
    <lineage>
        <taxon>Eukaryota</taxon>
        <taxon>Fungi</taxon>
        <taxon>Dikarya</taxon>
        <taxon>Basidiomycota</taxon>
        <taxon>Pucciniomycotina</taxon>
        <taxon>Microbotryomycetes</taxon>
        <taxon>Sporidiobolales</taxon>
        <taxon>Sporidiobolaceae</taxon>
        <taxon>Rhodotorula</taxon>
    </lineage>
</organism>
<evidence type="ECO:0000256" key="3">
    <source>
        <dbReference type="ARBA" id="ARBA00022679"/>
    </source>
</evidence>
<keyword evidence="7" id="KW-0833">Ubl conjugation pathway</keyword>
<feature type="compositionally biased region" description="Acidic residues" evidence="9">
    <location>
        <begin position="100"/>
        <end position="109"/>
    </location>
</feature>
<evidence type="ECO:0000256" key="8">
    <source>
        <dbReference type="ARBA" id="ARBA00022833"/>
    </source>
</evidence>
<sequence>MAADFSFSPEDALLILELQEADIAELSASRKGKSFGSDEDQALKLYHDELARLAQVYEDDKVARSIAAAVATDAPVLEALLEEERQAREDRQLALRLEAEENASGDDTESVYQSARQSGRAASTSTAGPSFSSTMEPFSPKQTATCVICMGDFKSIEVITVNCRLSHRYCRGCLRDLFLAAAKDESLFPPRCDGSVIPISLVQPYLSHDELANYYARMREYTTVNRLYCSNSTCSTFLGPAQPVTTGVQCNKCTHATCSACKAPWHGPFGLCGASADDEAARVLERDHQCKRCPRCQRMIDLDTGCWHVTCRCRHEFCFLCLADWKTCNCVLWDETRLYREAQRDVEQRGHGEVVGRGAVQEAMERRVQEVECRHGRVRREGGAGNCNTCGGYLRLFHFVRGVPPAAP</sequence>
<dbReference type="Gene3D" id="1.20.120.1750">
    <property type="match status" value="1"/>
</dbReference>